<proteinExistence type="predicted"/>
<protein>
    <submittedName>
        <fullName evidence="1">Uncharacterized protein</fullName>
    </submittedName>
</protein>
<organism evidence="1 2">
    <name type="scientific">Lentinula raphanica</name>
    <dbReference type="NCBI Taxonomy" id="153919"/>
    <lineage>
        <taxon>Eukaryota</taxon>
        <taxon>Fungi</taxon>
        <taxon>Dikarya</taxon>
        <taxon>Basidiomycota</taxon>
        <taxon>Agaricomycotina</taxon>
        <taxon>Agaricomycetes</taxon>
        <taxon>Agaricomycetidae</taxon>
        <taxon>Agaricales</taxon>
        <taxon>Marasmiineae</taxon>
        <taxon>Omphalotaceae</taxon>
        <taxon>Lentinula</taxon>
    </lineage>
</organism>
<dbReference type="EMBL" id="MU806675">
    <property type="protein sequence ID" value="KAJ3833539.1"/>
    <property type="molecule type" value="Genomic_DNA"/>
</dbReference>
<dbReference type="Proteomes" id="UP001163846">
    <property type="component" value="Unassembled WGS sequence"/>
</dbReference>
<keyword evidence="2" id="KW-1185">Reference proteome</keyword>
<comment type="caution">
    <text evidence="1">The sequence shown here is derived from an EMBL/GenBank/DDBJ whole genome shotgun (WGS) entry which is preliminary data.</text>
</comment>
<accession>A0AA38NZI9</accession>
<dbReference type="AlphaFoldDB" id="A0AA38NZI9"/>
<evidence type="ECO:0000313" key="2">
    <source>
        <dbReference type="Proteomes" id="UP001163846"/>
    </source>
</evidence>
<sequence>MGQYWQIISIDNKETLGHLGKLGEFFWSPSSVISYIRAPVVPSRYKPITRSLEEKPEVQSLASKWSQSVTTPTAPLLALPVELLMIIIEDLGKDYLDLLCFALSCTLLWEITGQTRCDSLCSQLRKESWAGSRIILLGDNAGTLPKSMLTDEELEELGLKQMRPKHRGNELYFGAMDRFRVPSRKDFILGDERVRSNSKLLDELRLARRNERFKRWIEIKRSDFTVSRQNGDRWMIRNLSKREYVTLLRARNFTQVLYTLIGRSNDPAVYMCGGSWLIKGSWAGDRIDLTVVSVHNQEYSDEAEWKDITGRVIERLEKLAFDDGAEHLLLE</sequence>
<reference evidence="1" key="1">
    <citation type="submission" date="2022-08" db="EMBL/GenBank/DDBJ databases">
        <authorList>
            <consortium name="DOE Joint Genome Institute"/>
            <person name="Min B."/>
            <person name="Riley R."/>
            <person name="Sierra-Patev S."/>
            <person name="Naranjo-Ortiz M."/>
            <person name="Looney B."/>
            <person name="Konkel Z."/>
            <person name="Slot J.C."/>
            <person name="Sakamoto Y."/>
            <person name="Steenwyk J.L."/>
            <person name="Rokas A."/>
            <person name="Carro J."/>
            <person name="Camarero S."/>
            <person name="Ferreira P."/>
            <person name="Molpeceres G."/>
            <person name="Ruiz-Duenas F.J."/>
            <person name="Serrano A."/>
            <person name="Henrissat B."/>
            <person name="Drula E."/>
            <person name="Hughes K.W."/>
            <person name="Mata J.L."/>
            <person name="Ishikawa N.K."/>
            <person name="Vargas-Isla R."/>
            <person name="Ushijima S."/>
            <person name="Smith C.A."/>
            <person name="Ahrendt S."/>
            <person name="Andreopoulos W."/>
            <person name="He G."/>
            <person name="Labutti K."/>
            <person name="Lipzen A."/>
            <person name="Ng V."/>
            <person name="Sandor L."/>
            <person name="Barry K."/>
            <person name="Martinez A.T."/>
            <person name="Xiao Y."/>
            <person name="Gibbons J.G."/>
            <person name="Terashima K."/>
            <person name="Hibbett D.S."/>
            <person name="Grigoriev I.V."/>
        </authorList>
    </citation>
    <scope>NUCLEOTIDE SEQUENCE</scope>
    <source>
        <strain evidence="1">TFB9207</strain>
    </source>
</reference>
<evidence type="ECO:0000313" key="1">
    <source>
        <dbReference type="EMBL" id="KAJ3833539.1"/>
    </source>
</evidence>
<gene>
    <name evidence="1" type="ORF">F5878DRAFT_632594</name>
</gene>
<name>A0AA38NZI9_9AGAR</name>